<dbReference type="GO" id="GO:0005886">
    <property type="term" value="C:plasma membrane"/>
    <property type="evidence" value="ECO:0007669"/>
    <property type="project" value="TreeGrafter"/>
</dbReference>
<sequence>MTQLQSNGKKMSILEERGNNLTIVVPCYNEEAVVEETTRQLSIILDKLSGEHLIGEGSRILYVNDGSQDRTWELIEMLMKKNKYVTGIKFSRNFGHQDALIAGLTVAKEHADMTITIDADLQDDVNAIPKMVQDYAEGKDVVYGVRNNRETDTWFKRTTAKLFYRLMAGFGVKMVPNHADFRLLSRRAMVGLLKYKEENLFLRGIVPLVGYPSSKVYYARKS</sequence>
<dbReference type="STRING" id="1122149.FD44_GL001477"/>
<dbReference type="AlphaFoldDB" id="A0A4R5NL73"/>
<dbReference type="InterPro" id="IPR050256">
    <property type="entry name" value="Glycosyltransferase_2"/>
</dbReference>
<evidence type="ECO:0000256" key="5">
    <source>
        <dbReference type="ARBA" id="ARBA00022989"/>
    </source>
</evidence>
<evidence type="ECO:0000313" key="8">
    <source>
        <dbReference type="EMBL" id="TDG75443.1"/>
    </source>
</evidence>
<evidence type="ECO:0000256" key="6">
    <source>
        <dbReference type="ARBA" id="ARBA00023136"/>
    </source>
</evidence>
<comment type="subcellular location">
    <subcellularLocation>
        <location evidence="1">Membrane</location>
        <topology evidence="1">Multi-pass membrane protein</topology>
    </subcellularLocation>
</comment>
<dbReference type="PANTHER" id="PTHR48090">
    <property type="entry name" value="UNDECAPRENYL-PHOSPHATE 4-DEOXY-4-FORMAMIDO-L-ARABINOSE TRANSFERASE-RELATED"/>
    <property type="match status" value="1"/>
</dbReference>
<accession>A0A4R5NL73</accession>
<evidence type="ECO:0000256" key="4">
    <source>
        <dbReference type="ARBA" id="ARBA00022692"/>
    </source>
</evidence>
<keyword evidence="9" id="KW-1185">Reference proteome</keyword>
<proteinExistence type="predicted"/>
<dbReference type="InterPro" id="IPR029044">
    <property type="entry name" value="Nucleotide-diphossugar_trans"/>
</dbReference>
<keyword evidence="2" id="KW-0328">Glycosyltransferase</keyword>
<dbReference type="InterPro" id="IPR001173">
    <property type="entry name" value="Glyco_trans_2-like"/>
</dbReference>
<keyword evidence="4" id="KW-0812">Transmembrane</keyword>
<dbReference type="PANTHER" id="PTHR48090:SF1">
    <property type="entry name" value="PROPHAGE BACTOPRENOL GLUCOSYL TRANSFERASE HOMOLOG"/>
    <property type="match status" value="1"/>
</dbReference>
<dbReference type="SUPFAM" id="SSF53448">
    <property type="entry name" value="Nucleotide-diphospho-sugar transferases"/>
    <property type="match status" value="1"/>
</dbReference>
<name>A0A4R5NL73_9LACO</name>
<dbReference type="Gene3D" id="3.90.550.10">
    <property type="entry name" value="Spore Coat Polysaccharide Biosynthesis Protein SpsA, Chain A"/>
    <property type="match status" value="1"/>
</dbReference>
<evidence type="ECO:0000256" key="3">
    <source>
        <dbReference type="ARBA" id="ARBA00022679"/>
    </source>
</evidence>
<dbReference type="Pfam" id="PF00535">
    <property type="entry name" value="Glycos_transf_2"/>
    <property type="match status" value="1"/>
</dbReference>
<evidence type="ECO:0000259" key="7">
    <source>
        <dbReference type="Pfam" id="PF00535"/>
    </source>
</evidence>
<dbReference type="Proteomes" id="UP000294854">
    <property type="component" value="Unassembled WGS sequence"/>
</dbReference>
<protein>
    <recommendedName>
        <fullName evidence="7">Glycosyltransferase 2-like domain-containing protein</fullName>
    </recommendedName>
</protein>
<dbReference type="GO" id="GO:0016757">
    <property type="term" value="F:glycosyltransferase activity"/>
    <property type="evidence" value="ECO:0007669"/>
    <property type="project" value="UniProtKB-KW"/>
</dbReference>
<keyword evidence="3" id="KW-0808">Transferase</keyword>
<evidence type="ECO:0000313" key="9">
    <source>
        <dbReference type="Proteomes" id="UP000294854"/>
    </source>
</evidence>
<dbReference type="EMBL" id="PUFO01000066">
    <property type="protein sequence ID" value="TDG75443.1"/>
    <property type="molecule type" value="Genomic_DNA"/>
</dbReference>
<feature type="domain" description="Glycosyltransferase 2-like" evidence="7">
    <location>
        <begin position="22"/>
        <end position="188"/>
    </location>
</feature>
<comment type="caution">
    <text evidence="8">The sequence shown here is derived from an EMBL/GenBank/DDBJ whole genome shotgun (WGS) entry which is preliminary data.</text>
</comment>
<dbReference type="CDD" id="cd04187">
    <property type="entry name" value="DPM1_like_bac"/>
    <property type="match status" value="1"/>
</dbReference>
<keyword evidence="5" id="KW-1133">Transmembrane helix</keyword>
<keyword evidence="6" id="KW-0472">Membrane</keyword>
<gene>
    <name evidence="8" type="ORF">C5L31_000317</name>
</gene>
<evidence type="ECO:0000256" key="1">
    <source>
        <dbReference type="ARBA" id="ARBA00004141"/>
    </source>
</evidence>
<organism evidence="8 9">
    <name type="scientific">Secundilactobacillus malefermentans</name>
    <dbReference type="NCBI Taxonomy" id="176292"/>
    <lineage>
        <taxon>Bacteria</taxon>
        <taxon>Bacillati</taxon>
        <taxon>Bacillota</taxon>
        <taxon>Bacilli</taxon>
        <taxon>Lactobacillales</taxon>
        <taxon>Lactobacillaceae</taxon>
        <taxon>Secundilactobacillus</taxon>
    </lineage>
</organism>
<reference evidence="8 9" key="1">
    <citation type="journal article" date="2019" name="Appl. Microbiol. Biotechnol.">
        <title>Uncovering carbohydrate metabolism through a genotype-phenotype association study of 56 lactic acid bacteria genomes.</title>
        <authorList>
            <person name="Buron-Moles G."/>
            <person name="Chailyan A."/>
            <person name="Dolejs I."/>
            <person name="Forster J."/>
            <person name="Miks M.H."/>
        </authorList>
    </citation>
    <scope>NUCLEOTIDE SEQUENCE [LARGE SCALE GENOMIC DNA]</scope>
    <source>
        <strain evidence="8 9">ATCC 49373</strain>
    </source>
</reference>
<evidence type="ECO:0000256" key="2">
    <source>
        <dbReference type="ARBA" id="ARBA00022676"/>
    </source>
</evidence>